<proteinExistence type="predicted"/>
<dbReference type="InterPro" id="IPR045584">
    <property type="entry name" value="Pilin-like"/>
</dbReference>
<keyword evidence="1" id="KW-0812">Transmembrane</keyword>
<dbReference type="EMBL" id="MFPS01000008">
    <property type="protein sequence ID" value="OGH58926.1"/>
    <property type="molecule type" value="Genomic_DNA"/>
</dbReference>
<dbReference type="InterPro" id="IPR012902">
    <property type="entry name" value="N_methyl_site"/>
</dbReference>
<organism evidence="2 3">
    <name type="scientific">Candidatus Magasanikbacteria bacterium RIFCSPHIGHO2_01_FULL_33_34</name>
    <dbReference type="NCBI Taxonomy" id="1798671"/>
    <lineage>
        <taxon>Bacteria</taxon>
        <taxon>Candidatus Magasanikiibacteriota</taxon>
    </lineage>
</organism>
<evidence type="ECO:0000313" key="2">
    <source>
        <dbReference type="EMBL" id="OGH58926.1"/>
    </source>
</evidence>
<dbReference type="SUPFAM" id="SSF54523">
    <property type="entry name" value="Pili subunits"/>
    <property type="match status" value="1"/>
</dbReference>
<dbReference type="Proteomes" id="UP000177067">
    <property type="component" value="Unassembled WGS sequence"/>
</dbReference>
<dbReference type="Pfam" id="PF07963">
    <property type="entry name" value="N_methyl"/>
    <property type="match status" value="1"/>
</dbReference>
<sequence>MSDKKIKQNNNINKFKKNNTGFTIIELLIVLGISIILATAAAPLYGSLQVSAQLNENSSLIIQSLRTARERSIAGYNNIQHGVFFDINTGAVDSYTLYQGSSYVARQTAYDRFITLDEPLSFSSNGFIMIGEDVDINFSTGIGRPNNAGIIILSHQVSGNRSIEVNYAGKIEEN</sequence>
<feature type="transmembrane region" description="Helical" evidence="1">
    <location>
        <begin position="21"/>
        <end position="45"/>
    </location>
</feature>
<accession>A0A1F6LHV7</accession>
<protein>
    <recommendedName>
        <fullName evidence="4">General secretion pathway GspH domain-containing protein</fullName>
    </recommendedName>
</protein>
<name>A0A1F6LHV7_9BACT</name>
<gene>
    <name evidence="2" type="ORF">A2725_04230</name>
</gene>
<evidence type="ECO:0000313" key="3">
    <source>
        <dbReference type="Proteomes" id="UP000177067"/>
    </source>
</evidence>
<evidence type="ECO:0008006" key="4">
    <source>
        <dbReference type="Google" id="ProtNLM"/>
    </source>
</evidence>
<comment type="caution">
    <text evidence="2">The sequence shown here is derived from an EMBL/GenBank/DDBJ whole genome shotgun (WGS) entry which is preliminary data.</text>
</comment>
<reference evidence="2 3" key="1">
    <citation type="journal article" date="2016" name="Nat. Commun.">
        <title>Thousands of microbial genomes shed light on interconnected biogeochemical processes in an aquifer system.</title>
        <authorList>
            <person name="Anantharaman K."/>
            <person name="Brown C.T."/>
            <person name="Hug L.A."/>
            <person name="Sharon I."/>
            <person name="Castelle C.J."/>
            <person name="Probst A.J."/>
            <person name="Thomas B.C."/>
            <person name="Singh A."/>
            <person name="Wilkins M.J."/>
            <person name="Karaoz U."/>
            <person name="Brodie E.L."/>
            <person name="Williams K.H."/>
            <person name="Hubbard S.S."/>
            <person name="Banfield J.F."/>
        </authorList>
    </citation>
    <scope>NUCLEOTIDE SEQUENCE [LARGE SCALE GENOMIC DNA]</scope>
</reference>
<dbReference type="AlphaFoldDB" id="A0A1F6LHV7"/>
<keyword evidence="1" id="KW-0472">Membrane</keyword>
<keyword evidence="1" id="KW-1133">Transmembrane helix</keyword>
<dbReference type="Gene3D" id="3.30.700.10">
    <property type="entry name" value="Glycoprotein, Type 4 Pilin"/>
    <property type="match status" value="1"/>
</dbReference>
<evidence type="ECO:0000256" key="1">
    <source>
        <dbReference type="SAM" id="Phobius"/>
    </source>
</evidence>